<protein>
    <submittedName>
        <fullName evidence="4">N-acetylglucosamine-6-phosphate deacetylase</fullName>
    </submittedName>
</protein>
<feature type="region of interest" description="Disordered" evidence="2">
    <location>
        <begin position="278"/>
        <end position="302"/>
    </location>
</feature>
<dbReference type="GO" id="GO:0006046">
    <property type="term" value="P:N-acetylglucosamine catabolic process"/>
    <property type="evidence" value="ECO:0007669"/>
    <property type="project" value="TreeGrafter"/>
</dbReference>
<dbReference type="PANTHER" id="PTHR11113">
    <property type="entry name" value="N-ACETYLGLUCOSAMINE-6-PHOSPHATE DEACETYLASE"/>
    <property type="match status" value="1"/>
</dbReference>
<accession>A0A0K6G6C7</accession>
<evidence type="ECO:0000313" key="4">
    <source>
        <dbReference type="EMBL" id="CUA74178.1"/>
    </source>
</evidence>
<keyword evidence="5" id="KW-1185">Reference proteome</keyword>
<dbReference type="GO" id="GO:0008448">
    <property type="term" value="F:N-acetylglucosamine-6-phosphate deacetylase activity"/>
    <property type="evidence" value="ECO:0007669"/>
    <property type="project" value="TreeGrafter"/>
</dbReference>
<dbReference type="PANTHER" id="PTHR11113:SF14">
    <property type="entry name" value="N-ACETYLGLUCOSAMINE-6-PHOSPHATE DEACETYLASE"/>
    <property type="match status" value="1"/>
</dbReference>
<dbReference type="AlphaFoldDB" id="A0A0K6G6C7"/>
<dbReference type="InterPro" id="IPR011059">
    <property type="entry name" value="Metal-dep_hydrolase_composite"/>
</dbReference>
<proteinExistence type="predicted"/>
<dbReference type="SUPFAM" id="SSF51338">
    <property type="entry name" value="Composite domain of metallo-dependent hydrolases"/>
    <property type="match status" value="1"/>
</dbReference>
<evidence type="ECO:0000313" key="5">
    <source>
        <dbReference type="Proteomes" id="UP000044841"/>
    </source>
</evidence>
<name>A0A0K6G6C7_9AGAM</name>
<dbReference type="InterPro" id="IPR032466">
    <property type="entry name" value="Metal_Hydrolase"/>
</dbReference>
<gene>
    <name evidence="4" type="ORF">RSOLAG22IIIB_11012</name>
</gene>
<feature type="compositionally biased region" description="Low complexity" evidence="2">
    <location>
        <begin position="293"/>
        <end position="302"/>
    </location>
</feature>
<organism evidence="4 5">
    <name type="scientific">Rhizoctonia solani</name>
    <dbReference type="NCBI Taxonomy" id="456999"/>
    <lineage>
        <taxon>Eukaryota</taxon>
        <taxon>Fungi</taxon>
        <taxon>Dikarya</taxon>
        <taxon>Basidiomycota</taxon>
        <taxon>Agaricomycotina</taxon>
        <taxon>Agaricomycetes</taxon>
        <taxon>Cantharellales</taxon>
        <taxon>Ceratobasidiaceae</taxon>
        <taxon>Rhizoctonia</taxon>
    </lineage>
</organism>
<dbReference type="Gene3D" id="3.20.20.140">
    <property type="entry name" value="Metal-dependent hydrolases"/>
    <property type="match status" value="1"/>
</dbReference>
<evidence type="ECO:0000259" key="3">
    <source>
        <dbReference type="Pfam" id="PF01979"/>
    </source>
</evidence>
<dbReference type="InterPro" id="IPR006680">
    <property type="entry name" value="Amidohydro-rel"/>
</dbReference>
<dbReference type="Proteomes" id="UP000044841">
    <property type="component" value="Unassembled WGS sequence"/>
</dbReference>
<dbReference type="SUPFAM" id="SSF51556">
    <property type="entry name" value="Metallo-dependent hydrolases"/>
    <property type="match status" value="1"/>
</dbReference>
<dbReference type="Pfam" id="PF01979">
    <property type="entry name" value="Amidohydro_1"/>
    <property type="match status" value="1"/>
</dbReference>
<evidence type="ECO:0000256" key="1">
    <source>
        <dbReference type="ARBA" id="ARBA00022801"/>
    </source>
</evidence>
<keyword evidence="1" id="KW-0378">Hydrolase</keyword>
<dbReference type="EMBL" id="CYGV01001415">
    <property type="protein sequence ID" value="CUA74178.1"/>
    <property type="molecule type" value="Genomic_DNA"/>
</dbReference>
<feature type="domain" description="Amidohydrolase-related" evidence="3">
    <location>
        <begin position="374"/>
        <end position="513"/>
    </location>
</feature>
<reference evidence="4 5" key="1">
    <citation type="submission" date="2015-07" db="EMBL/GenBank/DDBJ databases">
        <authorList>
            <person name="Noorani M."/>
        </authorList>
    </citation>
    <scope>NUCLEOTIDE SEQUENCE [LARGE SCALE GENOMIC DNA]</scope>
    <source>
        <strain evidence="4">BBA 69670</strain>
    </source>
</reference>
<sequence>MEADNSLICFTNCLLALEDGSLVCRDLWVDSELGLILDAQRTFFALRTRPSRVINLNGGILAPGLLDIQINGAFGFDFSIYNDNEGIPINLAEETRADKDYVDGLVRVADHIVETGVTGLVPTIVTQQRDLYPKLLSLLTPRDTPRGAHLLGWHAEGPFLQPAKRGAHTQSLLLSAPDGISSLEDVYGATALEKHVGGVRIVTAAPEIEGILSSVAQLAERGVVVSIGHSIAPTPIATAAIAHGSRLITHLFNAMPQLHHRDPSIIGLLGSSKAVNGGAAGVPRPNHATYAPGKTSSSELSSSLGGKSLLKQISTVNLASPTKHEPKHDVAEALQELITPPQTPLGRSPVVGPITSAPVAVPSTIKPLDRPFYGMIVDGIHSHPNSVKLAYTAHPEGCVLVTDAMSMLDPHLSDGVHEWRDGKRLVKQGDKLFIEGTDTLAGSVVTMPKCIRNFMAFTCCTLGNAIKCATYNPAKCLGIEARKGTLRAGADADLVVMTPEGEVLSTWVSGKEVWSKSG</sequence>
<evidence type="ECO:0000256" key="2">
    <source>
        <dbReference type="SAM" id="MobiDB-lite"/>
    </source>
</evidence>